<dbReference type="STRING" id="520822.A0A195BUV5"/>
<feature type="compositionally biased region" description="Basic and acidic residues" evidence="1">
    <location>
        <begin position="82"/>
        <end position="114"/>
    </location>
</feature>
<evidence type="ECO:0000313" key="3">
    <source>
        <dbReference type="Proteomes" id="UP000078540"/>
    </source>
</evidence>
<dbReference type="EMBL" id="KQ976409">
    <property type="protein sequence ID" value="KYM90976.1"/>
    <property type="molecule type" value="Genomic_DNA"/>
</dbReference>
<organism evidence="2 3">
    <name type="scientific">Atta colombica</name>
    <dbReference type="NCBI Taxonomy" id="520822"/>
    <lineage>
        <taxon>Eukaryota</taxon>
        <taxon>Metazoa</taxon>
        <taxon>Ecdysozoa</taxon>
        <taxon>Arthropoda</taxon>
        <taxon>Hexapoda</taxon>
        <taxon>Insecta</taxon>
        <taxon>Pterygota</taxon>
        <taxon>Neoptera</taxon>
        <taxon>Endopterygota</taxon>
        <taxon>Hymenoptera</taxon>
        <taxon>Apocrita</taxon>
        <taxon>Aculeata</taxon>
        <taxon>Formicoidea</taxon>
        <taxon>Formicidae</taxon>
        <taxon>Myrmicinae</taxon>
        <taxon>Atta</taxon>
    </lineage>
</organism>
<name>A0A195BUV5_9HYME</name>
<accession>A0A195BUV5</accession>
<dbReference type="Proteomes" id="UP000078540">
    <property type="component" value="Unassembled WGS sequence"/>
</dbReference>
<proteinExistence type="predicted"/>
<sequence length="200" mass="23454">MLFALHKISCNIAELPAHIQTKTLLNLVSNFIREWGRNVPDTLREVDSKRIERPIGSSIETIRKRRRSRDTENVMTEEDEEKEKSRHENEENLVAHEDRKEEEGDRDGKRKSASTDENDLGEAKKRTANPSNPIEYQIIERALCEARLKSITKIMRKIVRYETRLMKPSLKWIEDHSSEGSVELAETRHRPPPWLEIYRG</sequence>
<evidence type="ECO:0000313" key="2">
    <source>
        <dbReference type="EMBL" id="KYM90976.1"/>
    </source>
</evidence>
<reference evidence="2 3" key="1">
    <citation type="submission" date="2015-09" db="EMBL/GenBank/DDBJ databases">
        <title>Atta colombica WGS genome.</title>
        <authorList>
            <person name="Nygaard S."/>
            <person name="Hu H."/>
            <person name="Boomsma J."/>
            <person name="Zhang G."/>
        </authorList>
    </citation>
    <scope>NUCLEOTIDE SEQUENCE [LARGE SCALE GENOMIC DNA]</scope>
    <source>
        <strain evidence="2">Treedump-2</strain>
        <tissue evidence="2">Whole body</tissue>
    </source>
</reference>
<feature type="region of interest" description="Disordered" evidence="1">
    <location>
        <begin position="62"/>
        <end position="128"/>
    </location>
</feature>
<protein>
    <submittedName>
        <fullName evidence="2">Uncharacterized protein</fullName>
    </submittedName>
</protein>
<keyword evidence="3" id="KW-1185">Reference proteome</keyword>
<dbReference type="AlphaFoldDB" id="A0A195BUV5"/>
<gene>
    <name evidence="2" type="ORF">ALC53_01742</name>
</gene>
<evidence type="ECO:0000256" key="1">
    <source>
        <dbReference type="SAM" id="MobiDB-lite"/>
    </source>
</evidence>